<accession>A0ACC0WEL1</accession>
<dbReference type="EMBL" id="CM047581">
    <property type="protein sequence ID" value="KAI9917085.1"/>
    <property type="molecule type" value="Genomic_DNA"/>
</dbReference>
<protein>
    <submittedName>
        <fullName evidence="1">Uncharacterized protein</fullName>
    </submittedName>
</protein>
<gene>
    <name evidence="1" type="ORF">PsorP6_016856</name>
</gene>
<evidence type="ECO:0000313" key="1">
    <source>
        <dbReference type="EMBL" id="KAI9917085.1"/>
    </source>
</evidence>
<evidence type="ECO:0000313" key="2">
    <source>
        <dbReference type="Proteomes" id="UP001163321"/>
    </source>
</evidence>
<name>A0ACC0WEL1_9STRA</name>
<dbReference type="Proteomes" id="UP001163321">
    <property type="component" value="Chromosome 2"/>
</dbReference>
<proteinExistence type="predicted"/>
<reference evidence="1 2" key="1">
    <citation type="journal article" date="2022" name="bioRxiv">
        <title>The genome of the oomycete Peronosclerospora sorghi, a cosmopolitan pathogen of maize and sorghum, is inflated with dispersed pseudogenes.</title>
        <authorList>
            <person name="Fletcher K."/>
            <person name="Martin F."/>
            <person name="Isakeit T."/>
            <person name="Cavanaugh K."/>
            <person name="Magill C."/>
            <person name="Michelmore R."/>
        </authorList>
    </citation>
    <scope>NUCLEOTIDE SEQUENCE [LARGE SCALE GENOMIC DNA]</scope>
    <source>
        <strain evidence="1">P6</strain>
    </source>
</reference>
<keyword evidence="2" id="KW-1185">Reference proteome</keyword>
<organism evidence="1 2">
    <name type="scientific">Peronosclerospora sorghi</name>
    <dbReference type="NCBI Taxonomy" id="230839"/>
    <lineage>
        <taxon>Eukaryota</taxon>
        <taxon>Sar</taxon>
        <taxon>Stramenopiles</taxon>
        <taxon>Oomycota</taxon>
        <taxon>Peronosporomycetes</taxon>
        <taxon>Peronosporales</taxon>
        <taxon>Peronosporaceae</taxon>
        <taxon>Peronosclerospora</taxon>
    </lineage>
</organism>
<sequence length="67" mass="7839">MKNSKKPTDPSTPPKVRRAKRIFRVIESEMSFIELDDHARQSENVDDPNDYSSEDDDEEPTQEIFLI</sequence>
<comment type="caution">
    <text evidence="1">The sequence shown here is derived from an EMBL/GenBank/DDBJ whole genome shotgun (WGS) entry which is preliminary data.</text>
</comment>